<feature type="region of interest" description="Disordered" evidence="3">
    <location>
        <begin position="320"/>
        <end position="345"/>
    </location>
</feature>
<evidence type="ECO:0000256" key="1">
    <source>
        <dbReference type="ARBA" id="ARBA00022723"/>
    </source>
</evidence>
<keyword evidence="2" id="KW-0408">Iron</keyword>
<name>A0A7J7I4X2_CAMSI</name>
<dbReference type="Gene3D" id="2.60.120.330">
    <property type="entry name" value="B-lactam Antibiotic, Isopenicillin N Synthase, Chain"/>
    <property type="match status" value="1"/>
</dbReference>
<keyword evidence="6" id="KW-1185">Reference proteome</keyword>
<dbReference type="PANTHER" id="PTHR34945:SF2">
    <property type="entry name" value="2-OXOGLUTARATE (2OG) AND FE(II)-DEPENDENT OXYGENASE SUPERFAMILY PROTEIN"/>
    <property type="match status" value="1"/>
</dbReference>
<dbReference type="SUPFAM" id="SSF51197">
    <property type="entry name" value="Clavaminate synthase-like"/>
    <property type="match status" value="1"/>
</dbReference>
<gene>
    <name evidence="5" type="ORF">HYC85_000886</name>
</gene>
<reference evidence="6" key="1">
    <citation type="journal article" date="2020" name="Nat. Commun.">
        <title>Genome assembly of wild tea tree DASZ reveals pedigree and selection history of tea varieties.</title>
        <authorList>
            <person name="Zhang W."/>
            <person name="Zhang Y."/>
            <person name="Qiu H."/>
            <person name="Guo Y."/>
            <person name="Wan H."/>
            <person name="Zhang X."/>
            <person name="Scossa F."/>
            <person name="Alseekh S."/>
            <person name="Zhang Q."/>
            <person name="Wang P."/>
            <person name="Xu L."/>
            <person name="Schmidt M.H."/>
            <person name="Jia X."/>
            <person name="Li D."/>
            <person name="Zhu A."/>
            <person name="Guo F."/>
            <person name="Chen W."/>
            <person name="Ni D."/>
            <person name="Usadel B."/>
            <person name="Fernie A.R."/>
            <person name="Wen W."/>
        </authorList>
    </citation>
    <scope>NUCLEOTIDE SEQUENCE [LARGE SCALE GENOMIC DNA]</scope>
    <source>
        <strain evidence="6">cv. G240</strain>
    </source>
</reference>
<dbReference type="EMBL" id="JACBKZ010000001">
    <property type="protein sequence ID" value="KAF5959677.1"/>
    <property type="molecule type" value="Genomic_DNA"/>
</dbReference>
<feature type="region of interest" description="Disordered" evidence="3">
    <location>
        <begin position="1"/>
        <end position="33"/>
    </location>
</feature>
<evidence type="ECO:0000256" key="3">
    <source>
        <dbReference type="SAM" id="MobiDB-lite"/>
    </source>
</evidence>
<keyword evidence="1" id="KW-0479">Metal-binding</keyword>
<dbReference type="GO" id="GO:0046872">
    <property type="term" value="F:metal ion binding"/>
    <property type="evidence" value="ECO:0007669"/>
    <property type="project" value="UniProtKB-KW"/>
</dbReference>
<accession>A0A7J7I4X2</accession>
<feature type="domain" description="Non-haem dioxygenase N-terminal" evidence="4">
    <location>
        <begin position="70"/>
        <end position="136"/>
    </location>
</feature>
<dbReference type="InterPro" id="IPR026992">
    <property type="entry name" value="DIOX_N"/>
</dbReference>
<organism evidence="5 6">
    <name type="scientific">Camellia sinensis</name>
    <name type="common">Tea plant</name>
    <name type="synonym">Thea sinensis</name>
    <dbReference type="NCBI Taxonomy" id="4442"/>
    <lineage>
        <taxon>Eukaryota</taxon>
        <taxon>Viridiplantae</taxon>
        <taxon>Streptophyta</taxon>
        <taxon>Embryophyta</taxon>
        <taxon>Tracheophyta</taxon>
        <taxon>Spermatophyta</taxon>
        <taxon>Magnoliopsida</taxon>
        <taxon>eudicotyledons</taxon>
        <taxon>Gunneridae</taxon>
        <taxon>Pentapetalae</taxon>
        <taxon>asterids</taxon>
        <taxon>Ericales</taxon>
        <taxon>Theaceae</taxon>
        <taxon>Camellia</taxon>
    </lineage>
</organism>
<dbReference type="InterPro" id="IPR027443">
    <property type="entry name" value="IPNS-like_sf"/>
</dbReference>
<feature type="compositionally biased region" description="Polar residues" evidence="3">
    <location>
        <begin position="1"/>
        <end position="13"/>
    </location>
</feature>
<proteinExistence type="predicted"/>
<dbReference type="PANTHER" id="PTHR34945">
    <property type="entry name" value="2-OXOGLUTARATE (2OG) AND FE(II)-DEPENDENT OXYGENASE SUPERFAMILY PROTEIN"/>
    <property type="match status" value="1"/>
</dbReference>
<reference evidence="5 6" key="2">
    <citation type="submission" date="2020-07" db="EMBL/GenBank/DDBJ databases">
        <title>Genome assembly of wild tea tree DASZ reveals pedigree and selection history of tea varieties.</title>
        <authorList>
            <person name="Zhang W."/>
        </authorList>
    </citation>
    <scope>NUCLEOTIDE SEQUENCE [LARGE SCALE GENOMIC DNA]</scope>
    <source>
        <strain evidence="6">cv. G240</strain>
        <tissue evidence="5">Leaf</tissue>
    </source>
</reference>
<comment type="caution">
    <text evidence="5">The sequence shown here is derived from an EMBL/GenBank/DDBJ whole genome shotgun (WGS) entry which is preliminary data.</text>
</comment>
<feature type="compositionally biased region" description="Acidic residues" evidence="3">
    <location>
        <begin position="323"/>
        <end position="338"/>
    </location>
</feature>
<protein>
    <recommendedName>
        <fullName evidence="4">Non-haem dioxygenase N-terminal domain-containing protein</fullName>
    </recommendedName>
</protein>
<dbReference type="Proteomes" id="UP000593564">
    <property type="component" value="Unassembled WGS sequence"/>
</dbReference>
<evidence type="ECO:0000313" key="6">
    <source>
        <dbReference type="Proteomes" id="UP000593564"/>
    </source>
</evidence>
<dbReference type="Pfam" id="PF14226">
    <property type="entry name" value="DIOX_N"/>
    <property type="match status" value="1"/>
</dbReference>
<feature type="region of interest" description="Disordered" evidence="3">
    <location>
        <begin position="49"/>
        <end position="74"/>
    </location>
</feature>
<evidence type="ECO:0000256" key="2">
    <source>
        <dbReference type="ARBA" id="ARBA00023004"/>
    </source>
</evidence>
<feature type="compositionally biased region" description="Pro residues" evidence="3">
    <location>
        <begin position="17"/>
        <end position="29"/>
    </location>
</feature>
<evidence type="ECO:0000313" key="5">
    <source>
        <dbReference type="EMBL" id="KAF5959677.1"/>
    </source>
</evidence>
<evidence type="ECO:0000259" key="4">
    <source>
        <dbReference type="Pfam" id="PF14226"/>
    </source>
</evidence>
<feature type="compositionally biased region" description="Low complexity" evidence="3">
    <location>
        <begin position="62"/>
        <end position="74"/>
    </location>
</feature>
<sequence length="380" mass="41883">MASSTHHLPNSYGTTAAPPPTPSTQPNPLPSSAASADVLSRLLHRLPPTLSLPTRLSPPPTTITTTTSPPLISLSPQNPTLLTDLLSASCQFGFFHLTNHSISPQLARSAESDSLSLFTLSNDQKQIHFPKNWPLGFDCDDNEDDDGTSSDSFCFDSACSPESTELSLSSLREFTREMEKVGLEVVEALSCAVGFENPVREDPTRVCSLMWISEGSPGNTTVRFYPYVVGLEYQIRCRKYSLLADSGRVSDSPRVDSILVTLGDIAQVWSNGKIKKVRGRPFPSFEDGSNNNNAHCISMSLLVTLPLESMVSPLLPKLTVNNGEEDNQLNKEDDDDNGDTSADTREDGAFKFNSFSFEDYAWRIYHERLLLKDPLARYRI</sequence>
<dbReference type="AlphaFoldDB" id="A0A7J7I4X2"/>